<dbReference type="EMBL" id="HG994364">
    <property type="protein sequence ID" value="CAF2320930.1"/>
    <property type="molecule type" value="Genomic_DNA"/>
</dbReference>
<evidence type="ECO:0000313" key="1">
    <source>
        <dbReference type="EMBL" id="CAF2320930.1"/>
    </source>
</evidence>
<reference evidence="1" key="3">
    <citation type="submission" date="2021-01" db="EMBL/GenBank/DDBJ databases">
        <authorList>
            <consortium name="Genoscope - CEA"/>
            <person name="William W."/>
        </authorList>
    </citation>
    <scope>NUCLEOTIDE SEQUENCE</scope>
</reference>
<gene>
    <name evidence="2" type="primary">BnaA10g05570D</name>
    <name evidence="1" type="ORF">DARMORV10_A10P08630.1</name>
    <name evidence="2" type="ORF">GSBRNA2T00064684001</name>
</gene>
<sequence length="37" mass="4344">MFIAYAMILGNGVYKFCKEMVTRFFLKTKFLHGLLVL</sequence>
<organism evidence="2 3">
    <name type="scientific">Brassica napus</name>
    <name type="common">Rape</name>
    <dbReference type="NCBI Taxonomy" id="3708"/>
    <lineage>
        <taxon>Eukaryota</taxon>
        <taxon>Viridiplantae</taxon>
        <taxon>Streptophyta</taxon>
        <taxon>Embryophyta</taxon>
        <taxon>Tracheophyta</taxon>
        <taxon>Spermatophyta</taxon>
        <taxon>Magnoliopsida</taxon>
        <taxon>eudicotyledons</taxon>
        <taxon>Gunneridae</taxon>
        <taxon>Pentapetalae</taxon>
        <taxon>rosids</taxon>
        <taxon>malvids</taxon>
        <taxon>Brassicales</taxon>
        <taxon>Brassicaceae</taxon>
        <taxon>Brassiceae</taxon>
        <taxon>Brassica</taxon>
    </lineage>
</organism>
<name>A0A078HKC6_BRANA</name>
<reference evidence="2" key="2">
    <citation type="submission" date="2014-06" db="EMBL/GenBank/DDBJ databases">
        <authorList>
            <person name="Genoscope - CEA"/>
        </authorList>
    </citation>
    <scope>NUCLEOTIDE SEQUENCE</scope>
</reference>
<dbReference type="EMBL" id="LK032407">
    <property type="protein sequence ID" value="CDY37764.1"/>
    <property type="molecule type" value="Genomic_DNA"/>
</dbReference>
<keyword evidence="3" id="KW-1185">Reference proteome</keyword>
<evidence type="ECO:0000313" key="2">
    <source>
        <dbReference type="EMBL" id="CDY37764.1"/>
    </source>
</evidence>
<reference evidence="2 3" key="1">
    <citation type="journal article" date="2014" name="Science">
        <title>Plant genetics. Early allopolyploid evolution in the post-Neolithic Brassica napus oilseed genome.</title>
        <authorList>
            <person name="Chalhoub B."/>
            <person name="Denoeud F."/>
            <person name="Liu S."/>
            <person name="Parkin I.A."/>
            <person name="Tang H."/>
            <person name="Wang X."/>
            <person name="Chiquet J."/>
            <person name="Belcram H."/>
            <person name="Tong C."/>
            <person name="Samans B."/>
            <person name="Correa M."/>
            <person name="Da Silva C."/>
            <person name="Just J."/>
            <person name="Falentin C."/>
            <person name="Koh C.S."/>
            <person name="Le Clainche I."/>
            <person name="Bernard M."/>
            <person name="Bento P."/>
            <person name="Noel B."/>
            <person name="Labadie K."/>
            <person name="Alberti A."/>
            <person name="Charles M."/>
            <person name="Arnaud D."/>
            <person name="Guo H."/>
            <person name="Daviaud C."/>
            <person name="Alamery S."/>
            <person name="Jabbari K."/>
            <person name="Zhao M."/>
            <person name="Edger P.P."/>
            <person name="Chelaifa H."/>
            <person name="Tack D."/>
            <person name="Lassalle G."/>
            <person name="Mestiri I."/>
            <person name="Schnel N."/>
            <person name="Le Paslier M.C."/>
            <person name="Fan G."/>
            <person name="Renault V."/>
            <person name="Bayer P.E."/>
            <person name="Golicz A.A."/>
            <person name="Manoli S."/>
            <person name="Lee T.H."/>
            <person name="Thi V.H."/>
            <person name="Chalabi S."/>
            <person name="Hu Q."/>
            <person name="Fan C."/>
            <person name="Tollenaere R."/>
            <person name="Lu Y."/>
            <person name="Battail C."/>
            <person name="Shen J."/>
            <person name="Sidebottom C.H."/>
            <person name="Wang X."/>
            <person name="Canaguier A."/>
            <person name="Chauveau A."/>
            <person name="Berard A."/>
            <person name="Deniot G."/>
            <person name="Guan M."/>
            <person name="Liu Z."/>
            <person name="Sun F."/>
            <person name="Lim Y.P."/>
            <person name="Lyons E."/>
            <person name="Town C.D."/>
            <person name="Bancroft I."/>
            <person name="Wang X."/>
            <person name="Meng J."/>
            <person name="Ma J."/>
            <person name="Pires J.C."/>
            <person name="King G.J."/>
            <person name="Brunel D."/>
            <person name="Delourme R."/>
            <person name="Renard M."/>
            <person name="Aury J.M."/>
            <person name="Adams K.L."/>
            <person name="Batley J."/>
            <person name="Snowdon R.J."/>
            <person name="Tost J."/>
            <person name="Edwards D."/>
            <person name="Zhou Y."/>
            <person name="Hua W."/>
            <person name="Sharpe A.G."/>
            <person name="Paterson A.H."/>
            <person name="Guan C."/>
            <person name="Wincker P."/>
        </authorList>
    </citation>
    <scope>NUCLEOTIDE SEQUENCE [LARGE SCALE GENOMIC DNA]</scope>
    <source>
        <strain evidence="3">cv. Darmor-bzh</strain>
    </source>
</reference>
<accession>A0A078HKC6</accession>
<proteinExistence type="predicted"/>
<dbReference type="Proteomes" id="UP000028999">
    <property type="component" value="Unassembled WGS sequence"/>
</dbReference>
<dbReference type="Proteomes" id="UP001295469">
    <property type="component" value="Chromosome A10"/>
</dbReference>
<dbReference type="PaxDb" id="3708-A0A078HKC6"/>
<dbReference type="Gramene" id="CDY37764">
    <property type="protein sequence ID" value="CDY37764"/>
    <property type="gene ID" value="GSBRNA2T00064684001"/>
</dbReference>
<protein>
    <submittedName>
        <fullName evidence="1">(rape) hypothetical protein</fullName>
    </submittedName>
    <submittedName>
        <fullName evidence="2">BnaA10g05570D protein</fullName>
    </submittedName>
</protein>
<dbReference type="AlphaFoldDB" id="A0A078HKC6"/>
<evidence type="ECO:0000313" key="3">
    <source>
        <dbReference type="Proteomes" id="UP000028999"/>
    </source>
</evidence>